<dbReference type="EMBL" id="LHZR01000109">
    <property type="protein sequence ID" value="KXV47486.1"/>
    <property type="molecule type" value="Genomic_DNA"/>
</dbReference>
<dbReference type="Proteomes" id="UP000075636">
    <property type="component" value="Unassembled WGS sequence"/>
</dbReference>
<gene>
    <name evidence="2" type="ORF">AD945_10705</name>
</gene>
<dbReference type="OrthoDB" id="7285068at2"/>
<dbReference type="RefSeq" id="WP_062108701.1">
    <property type="nucleotide sequence ID" value="NZ_LHZR01000109.1"/>
</dbReference>
<reference evidence="2 3" key="1">
    <citation type="submission" date="2015-06" db="EMBL/GenBank/DDBJ databases">
        <title>Improved classification and identification of acetic acid bacteria using matrix-assisted laser desorption/ionization time-of-flight mass spectrometry; Gluconobacter nephelii and Gluconobacter uchimurae are later heterotypic synonyms of Gluconobacter japonicus and Gluconobacter oxydans, respectively.</title>
        <authorList>
            <person name="Li L."/>
            <person name="Cleenwerck I."/>
            <person name="De Vuyst L."/>
            <person name="Vandamme P."/>
        </authorList>
    </citation>
    <scope>NUCLEOTIDE SEQUENCE [LARGE SCALE GENOMIC DNA]</scope>
    <source>
        <strain evidence="2 3">LMG 1768</strain>
    </source>
</reference>
<dbReference type="PROSITE" id="PS51257">
    <property type="entry name" value="PROKAR_LIPOPROTEIN"/>
    <property type="match status" value="1"/>
</dbReference>
<proteinExistence type="predicted"/>
<feature type="region of interest" description="Disordered" evidence="1">
    <location>
        <begin position="177"/>
        <end position="243"/>
    </location>
</feature>
<feature type="compositionally biased region" description="Low complexity" evidence="1">
    <location>
        <begin position="206"/>
        <end position="215"/>
    </location>
</feature>
<feature type="compositionally biased region" description="Polar residues" evidence="1">
    <location>
        <begin position="179"/>
        <end position="193"/>
    </location>
</feature>
<sequence length="243" mass="24825">MRHALSALLALSLTGCTFSGTRSSGSPPPLLLGVNQHRIPLDAANADSALDTALSRLGDPRAVHATINGADPQITALVTHALVRAGVEPARIRVVHDVSDTLVLRAYVVAQPDCRQAIRPSWTGDTSDSLYLLGQCLQAAALAAEIANPGDLLEPAHLQPANGARFGRVVELWEAGMDRNSQNRTPATSTFPSAMSGGSTGGSTGGSSSTPTTGSDSPAVPSDATTQSDASQSPVADEAASTP</sequence>
<dbReference type="AlphaFoldDB" id="A0A149THX5"/>
<protein>
    <recommendedName>
        <fullName evidence="4">Pilus assembly protein CpaD</fullName>
    </recommendedName>
</protein>
<evidence type="ECO:0000313" key="3">
    <source>
        <dbReference type="Proteomes" id="UP000075636"/>
    </source>
</evidence>
<accession>A0A149THX5</accession>
<dbReference type="STRING" id="318683.A0U94_10200"/>
<evidence type="ECO:0008006" key="4">
    <source>
        <dbReference type="Google" id="ProtNLM"/>
    </source>
</evidence>
<feature type="compositionally biased region" description="Polar residues" evidence="1">
    <location>
        <begin position="223"/>
        <end position="234"/>
    </location>
</feature>
<dbReference type="PATRIC" id="fig|318683.6.peg.1441"/>
<organism evidence="2 3">
    <name type="scientific">Gluconobacter albidus</name>
    <dbReference type="NCBI Taxonomy" id="318683"/>
    <lineage>
        <taxon>Bacteria</taxon>
        <taxon>Pseudomonadati</taxon>
        <taxon>Pseudomonadota</taxon>
        <taxon>Alphaproteobacteria</taxon>
        <taxon>Acetobacterales</taxon>
        <taxon>Acetobacteraceae</taxon>
        <taxon>Gluconobacter</taxon>
    </lineage>
</organism>
<name>A0A149THX5_9PROT</name>
<evidence type="ECO:0000313" key="2">
    <source>
        <dbReference type="EMBL" id="KXV47486.1"/>
    </source>
</evidence>
<comment type="caution">
    <text evidence="2">The sequence shown here is derived from an EMBL/GenBank/DDBJ whole genome shotgun (WGS) entry which is preliminary data.</text>
</comment>
<evidence type="ECO:0000256" key="1">
    <source>
        <dbReference type="SAM" id="MobiDB-lite"/>
    </source>
</evidence>